<feature type="domain" description="Helicase ATP-binding" evidence="2">
    <location>
        <begin position="80"/>
        <end position="255"/>
    </location>
</feature>
<reference evidence="4" key="1">
    <citation type="submission" date="2025-08" db="UniProtKB">
        <authorList>
            <consortium name="RefSeq"/>
        </authorList>
    </citation>
    <scope>IDENTIFICATION</scope>
</reference>
<accession>A0ABM0JY82</accession>
<dbReference type="PANTHER" id="PTHR14074">
    <property type="entry name" value="HELICASE WITH DEATH DOMAIN-RELATED"/>
    <property type="match status" value="1"/>
</dbReference>
<sequence>MAEASSEEKKLCNSFQKIKVTEEESDSPALKRLFGEGNKHETSVEILADDDGDVKEHGAEEELDGQENDLCMREYQTELAENAVKGYNTVICAPTGSGKTRVALHIIQEHLQKKEDAKVVFLARTVPLVKQQYSYLQRRLKDKYEVLKVTGGEYGCLEVHGLIKKYDVVVMTPQILLNHLNAVPNSSLKILTLIIFDECHHTQKNEIYNKLMQAYHKTKEETGGEKLPQIVGLTASFGIGNATTNVEGAYMNIVNICGNLDVTKISTVTKHVDEMLKHSPVPVEGNPVFTISSAL</sequence>
<feature type="region of interest" description="Disordered" evidence="1">
    <location>
        <begin position="23"/>
        <end position="44"/>
    </location>
</feature>
<evidence type="ECO:0000256" key="1">
    <source>
        <dbReference type="SAM" id="MobiDB-lite"/>
    </source>
</evidence>
<evidence type="ECO:0000313" key="3">
    <source>
        <dbReference type="Proteomes" id="UP000694888"/>
    </source>
</evidence>
<dbReference type="InterPro" id="IPR027417">
    <property type="entry name" value="P-loop_NTPase"/>
</dbReference>
<dbReference type="Pfam" id="PF00270">
    <property type="entry name" value="DEAD"/>
    <property type="match status" value="1"/>
</dbReference>
<evidence type="ECO:0000259" key="2">
    <source>
        <dbReference type="PROSITE" id="PS51192"/>
    </source>
</evidence>
<proteinExistence type="predicted"/>
<organism evidence="3 4">
    <name type="scientific">Aplysia californica</name>
    <name type="common">California sea hare</name>
    <dbReference type="NCBI Taxonomy" id="6500"/>
    <lineage>
        <taxon>Eukaryota</taxon>
        <taxon>Metazoa</taxon>
        <taxon>Spiralia</taxon>
        <taxon>Lophotrochozoa</taxon>
        <taxon>Mollusca</taxon>
        <taxon>Gastropoda</taxon>
        <taxon>Heterobranchia</taxon>
        <taxon>Euthyneura</taxon>
        <taxon>Tectipleura</taxon>
        <taxon>Aplysiida</taxon>
        <taxon>Aplysioidea</taxon>
        <taxon>Aplysiidae</taxon>
        <taxon>Aplysia</taxon>
    </lineage>
</organism>
<gene>
    <name evidence="4" type="primary">LOC101854034</name>
</gene>
<dbReference type="PANTHER" id="PTHR14074:SF16">
    <property type="entry name" value="ANTIVIRAL INNATE IMMUNE RESPONSE RECEPTOR RIG-I"/>
    <property type="match status" value="1"/>
</dbReference>
<dbReference type="GeneID" id="101854034"/>
<dbReference type="InterPro" id="IPR014001">
    <property type="entry name" value="Helicase_ATP-bd"/>
</dbReference>
<keyword evidence="4" id="KW-0675">Receptor</keyword>
<protein>
    <submittedName>
        <fullName evidence="4">Antiviral innate immune response receptor RIG-I</fullName>
    </submittedName>
</protein>
<dbReference type="Proteomes" id="UP000694888">
    <property type="component" value="Unplaced"/>
</dbReference>
<dbReference type="SMART" id="SM00487">
    <property type="entry name" value="DEXDc"/>
    <property type="match status" value="1"/>
</dbReference>
<dbReference type="RefSeq" id="XP_005104367.1">
    <property type="nucleotide sequence ID" value="XM_005104310.3"/>
</dbReference>
<name>A0ABM0JY82_APLCA</name>
<dbReference type="Gene3D" id="3.40.50.300">
    <property type="entry name" value="P-loop containing nucleotide triphosphate hydrolases"/>
    <property type="match status" value="1"/>
</dbReference>
<keyword evidence="3" id="KW-1185">Reference proteome</keyword>
<dbReference type="InterPro" id="IPR051363">
    <property type="entry name" value="RLR_Helicase"/>
</dbReference>
<dbReference type="InterPro" id="IPR011545">
    <property type="entry name" value="DEAD/DEAH_box_helicase_dom"/>
</dbReference>
<evidence type="ECO:0000313" key="4">
    <source>
        <dbReference type="RefSeq" id="XP_005104367.1"/>
    </source>
</evidence>
<dbReference type="SUPFAM" id="SSF52540">
    <property type="entry name" value="P-loop containing nucleoside triphosphate hydrolases"/>
    <property type="match status" value="1"/>
</dbReference>
<dbReference type="PROSITE" id="PS51192">
    <property type="entry name" value="HELICASE_ATP_BIND_1"/>
    <property type="match status" value="1"/>
</dbReference>
<feature type="compositionally biased region" description="Basic and acidic residues" evidence="1">
    <location>
        <begin position="33"/>
        <end position="43"/>
    </location>
</feature>